<feature type="domain" description="N-acetyltransferase" evidence="1">
    <location>
        <begin position="10"/>
        <end position="172"/>
    </location>
</feature>
<reference evidence="2" key="1">
    <citation type="submission" date="2018-08" db="EMBL/GenBank/DDBJ databases">
        <authorList>
            <person name="Jin W."/>
            <person name="Wang H."/>
            <person name="Yang Y."/>
            <person name="Li M."/>
            <person name="Liu J."/>
        </authorList>
    </citation>
    <scope>NUCLEOTIDE SEQUENCE</scope>
    <source>
        <strain evidence="2">AESS21</strain>
    </source>
</reference>
<name>A0A944CG86_9HYPH</name>
<dbReference type="InterPro" id="IPR000182">
    <property type="entry name" value="GNAT_dom"/>
</dbReference>
<accession>A0A944CG86</accession>
<sequence length="173" mass="19477">MNVPKATQRLKFRKANEADTAFFLKLMNEPDYHRYIGDRQISDLTKAANYVREKLIQSYRSNGFGLWLVTRLSDGEPLGICGIVEREGFDGPDLGYAFLAEHGGSGFAREAAHAVQKHAEHELGLTQLLAIVTPDNSRSIKLLQKLEFTRSNEMVFPGTDDLVEIYCWKAALD</sequence>
<dbReference type="PANTHER" id="PTHR43792">
    <property type="entry name" value="GNAT FAMILY, PUTATIVE (AFU_ORTHOLOGUE AFUA_3G00765)-RELATED-RELATED"/>
    <property type="match status" value="1"/>
</dbReference>
<dbReference type="PROSITE" id="PS51186">
    <property type="entry name" value="GNAT"/>
    <property type="match status" value="1"/>
</dbReference>
<organism evidence="2 3">
    <name type="scientific">Roseibium polysiphoniae</name>
    <dbReference type="NCBI Taxonomy" id="2571221"/>
    <lineage>
        <taxon>Bacteria</taxon>
        <taxon>Pseudomonadati</taxon>
        <taxon>Pseudomonadota</taxon>
        <taxon>Alphaproteobacteria</taxon>
        <taxon>Hyphomicrobiales</taxon>
        <taxon>Stappiaceae</taxon>
        <taxon>Roseibium</taxon>
    </lineage>
</organism>
<dbReference type="InterPro" id="IPR051531">
    <property type="entry name" value="N-acetyltransferase"/>
</dbReference>
<proteinExistence type="predicted"/>
<dbReference type="GO" id="GO:0016747">
    <property type="term" value="F:acyltransferase activity, transferring groups other than amino-acyl groups"/>
    <property type="evidence" value="ECO:0007669"/>
    <property type="project" value="InterPro"/>
</dbReference>
<dbReference type="InterPro" id="IPR016181">
    <property type="entry name" value="Acyl_CoA_acyltransferase"/>
</dbReference>
<dbReference type="Gene3D" id="3.40.630.30">
    <property type="match status" value="1"/>
</dbReference>
<comment type="caution">
    <text evidence="2">The sequence shown here is derived from an EMBL/GenBank/DDBJ whole genome shotgun (WGS) entry which is preliminary data.</text>
</comment>
<dbReference type="AlphaFoldDB" id="A0A944CG86"/>
<dbReference type="EMBL" id="QTKU01000004">
    <property type="protein sequence ID" value="MBS8261706.1"/>
    <property type="molecule type" value="Genomic_DNA"/>
</dbReference>
<evidence type="ECO:0000259" key="1">
    <source>
        <dbReference type="PROSITE" id="PS51186"/>
    </source>
</evidence>
<protein>
    <submittedName>
        <fullName evidence="2">N-acetyltransferase</fullName>
    </submittedName>
</protein>
<dbReference type="SUPFAM" id="SSF55729">
    <property type="entry name" value="Acyl-CoA N-acyltransferases (Nat)"/>
    <property type="match status" value="1"/>
</dbReference>
<reference evidence="2" key="2">
    <citation type="journal article" date="2021" name="Microorganisms">
        <title>Bacterial Dimethylsulfoniopropionate Biosynthesis in the East China Sea.</title>
        <authorList>
            <person name="Liu J."/>
            <person name="Zhang Y."/>
            <person name="Liu J."/>
            <person name="Zhong H."/>
            <person name="Williams B.T."/>
            <person name="Zheng Y."/>
            <person name="Curson A.R.J."/>
            <person name="Sun C."/>
            <person name="Sun H."/>
            <person name="Song D."/>
            <person name="Wagner Mackenzie B."/>
            <person name="Bermejo Martinez A."/>
            <person name="Todd J.D."/>
            <person name="Zhang X.H."/>
        </authorList>
    </citation>
    <scope>NUCLEOTIDE SEQUENCE</scope>
    <source>
        <strain evidence="2">AESS21</strain>
    </source>
</reference>
<dbReference type="Proteomes" id="UP000705379">
    <property type="component" value="Unassembled WGS sequence"/>
</dbReference>
<dbReference type="PANTHER" id="PTHR43792:SF1">
    <property type="entry name" value="N-ACETYLTRANSFERASE DOMAIN-CONTAINING PROTEIN"/>
    <property type="match status" value="1"/>
</dbReference>
<gene>
    <name evidence="2" type="ORF">DYI23_15875</name>
</gene>
<dbReference type="Pfam" id="PF13302">
    <property type="entry name" value="Acetyltransf_3"/>
    <property type="match status" value="1"/>
</dbReference>
<evidence type="ECO:0000313" key="3">
    <source>
        <dbReference type="Proteomes" id="UP000705379"/>
    </source>
</evidence>
<evidence type="ECO:0000313" key="2">
    <source>
        <dbReference type="EMBL" id="MBS8261706.1"/>
    </source>
</evidence>
<dbReference type="RefSeq" id="WP_213217088.1">
    <property type="nucleotide sequence ID" value="NZ_QTKU01000004.1"/>
</dbReference>